<dbReference type="STRING" id="92696.A0A4R0S277"/>
<protein>
    <recommendedName>
        <fullName evidence="4">Inosine/uridine-preferring nucleoside hydrolase domain-containing protein</fullName>
    </recommendedName>
</protein>
<evidence type="ECO:0000256" key="3">
    <source>
        <dbReference type="ARBA" id="ARBA00023295"/>
    </source>
</evidence>
<dbReference type="SUPFAM" id="SSF53590">
    <property type="entry name" value="Nucleoside hydrolase"/>
    <property type="match status" value="1"/>
</dbReference>
<dbReference type="InterPro" id="IPR036452">
    <property type="entry name" value="Ribo_hydro-like"/>
</dbReference>
<dbReference type="GO" id="GO:0006152">
    <property type="term" value="P:purine nucleoside catabolic process"/>
    <property type="evidence" value="ECO:0007669"/>
    <property type="project" value="TreeGrafter"/>
</dbReference>
<dbReference type="PANTHER" id="PTHR12304:SF56">
    <property type="entry name" value="HYDROLASE, PUTATIVE (AFU_ORTHOLOGUE AFUA_1G11790)-RELATED"/>
    <property type="match status" value="1"/>
</dbReference>
<comment type="similarity">
    <text evidence="1">Belongs to the IUNH family.</text>
</comment>
<dbReference type="InterPro" id="IPR001910">
    <property type="entry name" value="Inosine/uridine_hydrolase_dom"/>
</dbReference>
<comment type="caution">
    <text evidence="5">The sequence shown here is derived from an EMBL/GenBank/DDBJ whole genome shotgun (WGS) entry which is preliminary data.</text>
</comment>
<dbReference type="AlphaFoldDB" id="A0A4R0S277"/>
<evidence type="ECO:0000313" key="6">
    <source>
        <dbReference type="Proteomes" id="UP000292702"/>
    </source>
</evidence>
<dbReference type="Pfam" id="PF01156">
    <property type="entry name" value="IU_nuc_hydro"/>
    <property type="match status" value="1"/>
</dbReference>
<dbReference type="Proteomes" id="UP000292702">
    <property type="component" value="Unassembled WGS sequence"/>
</dbReference>
<sequence>MSPIPVITSPELRVLAIIVSFGNTDVDACYLNIIRLYEVLSKQLQQHPEDQQFWPNFSPDHKIILARGATGPLEGESHTAQYFHGRDGLGDISKRFPEYNTATYAPGDDHPHLVLTNKSGVDVALDLIQSEPSESISYLVLGPMTTLAQVVKKSGETFKQRIGRVICMGGALDVPGNTSPVAEFNFFADPYAVHSLLTPSPTSDFPLSKFLLLPLDITTPHELPFPYYSSIIDPTFSIRGRRTDPDKPLTSFTSAFLERTREVMMSFGKAAMELHDICVVWCAIDHPSLTDPSGPWKFSKREFTIERTGEITRGMLVIDWRDDQGAYAPGANRAAVQAELEKHPEFHPLGTLESTAVPAQVEVEDAAHAHPPPSQGTFRRQGAVDTTSVTAQLQAEDVVHAEPVPSVKPVPAPRSLEDGEGVIVVRETPGSEKLLRLLAKRVWGVDR</sequence>
<dbReference type="EMBL" id="RWJN01000004">
    <property type="protein sequence ID" value="TCD71568.1"/>
    <property type="molecule type" value="Genomic_DNA"/>
</dbReference>
<keyword evidence="6" id="KW-1185">Reference proteome</keyword>
<dbReference type="OrthoDB" id="5783963at2759"/>
<evidence type="ECO:0000256" key="2">
    <source>
        <dbReference type="ARBA" id="ARBA00022801"/>
    </source>
</evidence>
<evidence type="ECO:0000313" key="5">
    <source>
        <dbReference type="EMBL" id="TCD71568.1"/>
    </source>
</evidence>
<keyword evidence="3" id="KW-0326">Glycosidase</keyword>
<dbReference type="InterPro" id="IPR023186">
    <property type="entry name" value="IUNH"/>
</dbReference>
<name>A0A4R0S277_9APHY</name>
<dbReference type="Gene3D" id="3.90.245.10">
    <property type="entry name" value="Ribonucleoside hydrolase-like"/>
    <property type="match status" value="1"/>
</dbReference>
<dbReference type="GO" id="GO:0008477">
    <property type="term" value="F:purine nucleosidase activity"/>
    <property type="evidence" value="ECO:0007669"/>
    <property type="project" value="TreeGrafter"/>
</dbReference>
<feature type="domain" description="Inosine/uridine-preferring nucleoside hydrolase" evidence="4">
    <location>
        <begin position="9"/>
        <end position="324"/>
    </location>
</feature>
<evidence type="ECO:0000256" key="1">
    <source>
        <dbReference type="ARBA" id="ARBA00009176"/>
    </source>
</evidence>
<gene>
    <name evidence="5" type="ORF">EIP91_007315</name>
</gene>
<accession>A0A4R0S277</accession>
<organism evidence="5 6">
    <name type="scientific">Steccherinum ochraceum</name>
    <dbReference type="NCBI Taxonomy" id="92696"/>
    <lineage>
        <taxon>Eukaryota</taxon>
        <taxon>Fungi</taxon>
        <taxon>Dikarya</taxon>
        <taxon>Basidiomycota</taxon>
        <taxon>Agaricomycotina</taxon>
        <taxon>Agaricomycetes</taxon>
        <taxon>Polyporales</taxon>
        <taxon>Steccherinaceae</taxon>
        <taxon>Steccherinum</taxon>
    </lineage>
</organism>
<reference evidence="5 6" key="1">
    <citation type="submission" date="2018-11" db="EMBL/GenBank/DDBJ databases">
        <title>Genome assembly of Steccherinum ochraceum LE-BIN_3174, the white-rot fungus of the Steccherinaceae family (The Residual Polyporoid clade, Polyporales, Basidiomycota).</title>
        <authorList>
            <person name="Fedorova T.V."/>
            <person name="Glazunova O.A."/>
            <person name="Landesman E.O."/>
            <person name="Moiseenko K.V."/>
            <person name="Psurtseva N.V."/>
            <person name="Savinova O.S."/>
            <person name="Shakhova N.V."/>
            <person name="Tyazhelova T.V."/>
            <person name="Vasina D.V."/>
        </authorList>
    </citation>
    <scope>NUCLEOTIDE SEQUENCE [LARGE SCALE GENOMIC DNA]</scope>
    <source>
        <strain evidence="5 6">LE-BIN_3174</strain>
    </source>
</reference>
<proteinExistence type="inferred from homology"/>
<dbReference type="GO" id="GO:0005829">
    <property type="term" value="C:cytosol"/>
    <property type="evidence" value="ECO:0007669"/>
    <property type="project" value="TreeGrafter"/>
</dbReference>
<keyword evidence="2" id="KW-0378">Hydrolase</keyword>
<dbReference type="PANTHER" id="PTHR12304">
    <property type="entry name" value="INOSINE-URIDINE PREFERRING NUCLEOSIDE HYDROLASE"/>
    <property type="match status" value="1"/>
</dbReference>
<evidence type="ECO:0000259" key="4">
    <source>
        <dbReference type="Pfam" id="PF01156"/>
    </source>
</evidence>